<sequence length="234" mass="25955">MTLGEQIKQKREEKNLSQEELAEQIGVSRQAVSKWESDLSVPTGANRRLLYQVLPLDVPEAAEAAETGVSKWQRILCVAGWGLAAVLLVLLVYRLFPLNTGTESDLDSSEPALLSIHFYDGIQEEVFPEALWYNMAGIESILIQWTGDTPETVKMFFTPSGSETADQTELLEVKAPADGESALLLSADSLHRDSLMGHLYFELHFGGGQVIVTDNLYNVLYDPMLLHEANNSEE</sequence>
<comment type="caution">
    <text evidence="4">The sequence shown here is derived from an EMBL/GenBank/DDBJ whole genome shotgun (WGS) entry which is preliminary data.</text>
</comment>
<dbReference type="RefSeq" id="WP_158342303.1">
    <property type="nucleotide sequence ID" value="NZ_JAHQCW010000004.1"/>
</dbReference>
<reference evidence="4" key="1">
    <citation type="submission" date="2021-06" db="EMBL/GenBank/DDBJ databases">
        <title>Description of novel taxa of the family Lachnospiraceae.</title>
        <authorList>
            <person name="Chaplin A.V."/>
            <person name="Sokolova S.R."/>
            <person name="Pikina A.P."/>
            <person name="Korzhanova M."/>
            <person name="Belova V."/>
            <person name="Korostin D."/>
            <person name="Efimov B.A."/>
        </authorList>
    </citation>
    <scope>NUCLEOTIDE SEQUENCE</scope>
    <source>
        <strain evidence="4">ASD5720</strain>
    </source>
</reference>
<accession>A0A949K4X7</accession>
<dbReference type="PANTHER" id="PTHR46558">
    <property type="entry name" value="TRACRIPTIONAL REGULATORY PROTEIN-RELATED-RELATED"/>
    <property type="match status" value="1"/>
</dbReference>
<dbReference type="PROSITE" id="PS50943">
    <property type="entry name" value="HTH_CROC1"/>
    <property type="match status" value="1"/>
</dbReference>
<dbReference type="Pfam" id="PF01381">
    <property type="entry name" value="HTH_3"/>
    <property type="match status" value="1"/>
</dbReference>
<protein>
    <submittedName>
        <fullName evidence="4">Helix-turn-helix domain-containing protein</fullName>
    </submittedName>
</protein>
<dbReference type="CDD" id="cd00093">
    <property type="entry name" value="HTH_XRE"/>
    <property type="match status" value="1"/>
</dbReference>
<keyword evidence="5" id="KW-1185">Reference proteome</keyword>
<evidence type="ECO:0000259" key="3">
    <source>
        <dbReference type="PROSITE" id="PS50943"/>
    </source>
</evidence>
<evidence type="ECO:0000256" key="2">
    <source>
        <dbReference type="SAM" id="Phobius"/>
    </source>
</evidence>
<keyword evidence="2" id="KW-0812">Transmembrane</keyword>
<keyword evidence="1" id="KW-0238">DNA-binding</keyword>
<dbReference type="Proteomes" id="UP000712157">
    <property type="component" value="Unassembled WGS sequence"/>
</dbReference>
<dbReference type="InterPro" id="IPR010982">
    <property type="entry name" value="Lambda_DNA-bd_dom_sf"/>
</dbReference>
<dbReference type="AlphaFoldDB" id="A0A949K4X7"/>
<organism evidence="4 5">
    <name type="scientific">Diplocloster agilis</name>
    <dbReference type="NCBI Taxonomy" id="2850323"/>
    <lineage>
        <taxon>Bacteria</taxon>
        <taxon>Bacillati</taxon>
        <taxon>Bacillota</taxon>
        <taxon>Clostridia</taxon>
        <taxon>Lachnospirales</taxon>
        <taxon>Lachnospiraceae</taxon>
        <taxon>Diplocloster</taxon>
    </lineage>
</organism>
<evidence type="ECO:0000313" key="5">
    <source>
        <dbReference type="Proteomes" id="UP000712157"/>
    </source>
</evidence>
<dbReference type="PANTHER" id="PTHR46558:SF11">
    <property type="entry name" value="HTH-TYPE TRANSCRIPTIONAL REGULATOR XRE"/>
    <property type="match status" value="1"/>
</dbReference>
<dbReference type="EMBL" id="JAHQCW010000004">
    <property type="protein sequence ID" value="MBU9735673.1"/>
    <property type="molecule type" value="Genomic_DNA"/>
</dbReference>
<evidence type="ECO:0000256" key="1">
    <source>
        <dbReference type="ARBA" id="ARBA00023125"/>
    </source>
</evidence>
<keyword evidence="2" id="KW-1133">Transmembrane helix</keyword>
<feature type="domain" description="HTH cro/C1-type" evidence="3">
    <location>
        <begin position="7"/>
        <end position="61"/>
    </location>
</feature>
<keyword evidence="2" id="KW-0472">Membrane</keyword>
<feature type="transmembrane region" description="Helical" evidence="2">
    <location>
        <begin position="75"/>
        <end position="96"/>
    </location>
</feature>
<name>A0A949K4X7_9FIRM</name>
<proteinExistence type="predicted"/>
<dbReference type="InterPro" id="IPR001387">
    <property type="entry name" value="Cro/C1-type_HTH"/>
</dbReference>
<gene>
    <name evidence="4" type="ORF">KTH89_03925</name>
</gene>
<dbReference type="GO" id="GO:0003677">
    <property type="term" value="F:DNA binding"/>
    <property type="evidence" value="ECO:0007669"/>
    <property type="project" value="UniProtKB-KW"/>
</dbReference>
<dbReference type="SMART" id="SM00530">
    <property type="entry name" value="HTH_XRE"/>
    <property type="match status" value="1"/>
</dbReference>
<dbReference type="Gene3D" id="1.10.260.40">
    <property type="entry name" value="lambda repressor-like DNA-binding domains"/>
    <property type="match status" value="1"/>
</dbReference>
<dbReference type="SUPFAM" id="SSF47413">
    <property type="entry name" value="lambda repressor-like DNA-binding domains"/>
    <property type="match status" value="1"/>
</dbReference>
<evidence type="ECO:0000313" key="4">
    <source>
        <dbReference type="EMBL" id="MBU9735673.1"/>
    </source>
</evidence>